<comment type="caution">
    <text evidence="2">The sequence shown here is derived from an EMBL/GenBank/DDBJ whole genome shotgun (WGS) entry which is preliminary data.</text>
</comment>
<accession>A0AAD2HW84</accession>
<evidence type="ECO:0000259" key="1">
    <source>
        <dbReference type="Pfam" id="PF13649"/>
    </source>
</evidence>
<dbReference type="Gene3D" id="3.40.50.150">
    <property type="entry name" value="Vaccinia Virus protein VP39"/>
    <property type="match status" value="1"/>
</dbReference>
<dbReference type="SUPFAM" id="SSF53335">
    <property type="entry name" value="S-adenosyl-L-methionine-dependent methyltransferases"/>
    <property type="match status" value="1"/>
</dbReference>
<dbReference type="Proteomes" id="UP001295794">
    <property type="component" value="Unassembled WGS sequence"/>
</dbReference>
<dbReference type="InterPro" id="IPR029063">
    <property type="entry name" value="SAM-dependent_MTases_sf"/>
</dbReference>
<dbReference type="PANTHER" id="PTHR43591:SF105">
    <property type="entry name" value="METHYLTRANSFERASE DOMAIN-CONTAINING PROTEIN-RELATED"/>
    <property type="match status" value="1"/>
</dbReference>
<dbReference type="Pfam" id="PF13649">
    <property type="entry name" value="Methyltransf_25"/>
    <property type="match status" value="1"/>
</dbReference>
<organism evidence="2 3">
    <name type="scientific">Mycena citricolor</name>
    <dbReference type="NCBI Taxonomy" id="2018698"/>
    <lineage>
        <taxon>Eukaryota</taxon>
        <taxon>Fungi</taxon>
        <taxon>Dikarya</taxon>
        <taxon>Basidiomycota</taxon>
        <taxon>Agaricomycotina</taxon>
        <taxon>Agaricomycetes</taxon>
        <taxon>Agaricomycetidae</taxon>
        <taxon>Agaricales</taxon>
        <taxon>Marasmiineae</taxon>
        <taxon>Mycenaceae</taxon>
        <taxon>Mycena</taxon>
    </lineage>
</organism>
<feature type="domain" description="Methyltransferase" evidence="1">
    <location>
        <begin position="53"/>
        <end position="153"/>
    </location>
</feature>
<gene>
    <name evidence="2" type="ORF">MYCIT1_LOCUS35696</name>
</gene>
<dbReference type="InterPro" id="IPR041698">
    <property type="entry name" value="Methyltransf_25"/>
</dbReference>
<dbReference type="CDD" id="cd02440">
    <property type="entry name" value="AdoMet_MTases"/>
    <property type="match status" value="1"/>
</dbReference>
<dbReference type="PANTHER" id="PTHR43591">
    <property type="entry name" value="METHYLTRANSFERASE"/>
    <property type="match status" value="1"/>
</dbReference>
<dbReference type="EMBL" id="CAVNYO010000466">
    <property type="protein sequence ID" value="CAK5283273.1"/>
    <property type="molecule type" value="Genomic_DNA"/>
</dbReference>
<keyword evidence="3" id="KW-1185">Reference proteome</keyword>
<evidence type="ECO:0000313" key="3">
    <source>
        <dbReference type="Proteomes" id="UP001295794"/>
    </source>
</evidence>
<sequence length="333" mass="37213">MAAPGTTTSSRYVLPAVSAEKERLERQYHMTKTIYGWKRPVPNCVDLSGITNVIDVATGTGIWSFDMAAHCHSTSRRPVRVYACDINPAILPSQQATEPWGIQAFVHNVTTAFPEHLHAKFDLVHMSFLALCLTESEWENALDNCRSLLKPDGILILKEIDPICLSEDQYDARTRMHNPALDDLHQYLRGPDWKQLANRFYTEFALKNEFVVGLSHRLPKMLARAGFALANSYYAPLAVGSVCRSRVGATGLPLAEYDALTTANLLFILRHTARSMLERGIFPEDLDQGRLEDVFDEVRAGLDSEGCLVPAFCLVARRSGTQDESVYICTHNV</sequence>
<dbReference type="AlphaFoldDB" id="A0AAD2HW84"/>
<protein>
    <recommendedName>
        <fullName evidence="1">Methyltransferase domain-containing protein</fullName>
    </recommendedName>
</protein>
<dbReference type="GO" id="GO:0008168">
    <property type="term" value="F:methyltransferase activity"/>
    <property type="evidence" value="ECO:0007669"/>
    <property type="project" value="TreeGrafter"/>
</dbReference>
<reference evidence="2" key="1">
    <citation type="submission" date="2023-11" db="EMBL/GenBank/DDBJ databases">
        <authorList>
            <person name="De Vega J J."/>
            <person name="De Vega J J."/>
        </authorList>
    </citation>
    <scope>NUCLEOTIDE SEQUENCE</scope>
</reference>
<evidence type="ECO:0000313" key="2">
    <source>
        <dbReference type="EMBL" id="CAK5283273.1"/>
    </source>
</evidence>
<name>A0AAD2HW84_9AGAR</name>
<proteinExistence type="predicted"/>